<dbReference type="AlphaFoldDB" id="A0A0G4IWD7"/>
<evidence type="ECO:0000313" key="2">
    <source>
        <dbReference type="EMBL" id="SPQ98049.1"/>
    </source>
</evidence>
<dbReference type="EMBL" id="OVEO01000008">
    <property type="protein sequence ID" value="SPQ98049.1"/>
    <property type="molecule type" value="Genomic_DNA"/>
</dbReference>
<name>A0A0G4IWD7_PLABS</name>
<dbReference type="Proteomes" id="UP000290189">
    <property type="component" value="Unassembled WGS sequence"/>
</dbReference>
<evidence type="ECO:0000313" key="1">
    <source>
        <dbReference type="EMBL" id="CEO99613.1"/>
    </source>
</evidence>
<geneLocation type="mitochondrion" evidence="2"/>
<evidence type="ECO:0000313" key="3">
    <source>
        <dbReference type="Proteomes" id="UP000039324"/>
    </source>
</evidence>
<dbReference type="Proteomes" id="UP000039324">
    <property type="component" value="Unassembled WGS sequence"/>
</dbReference>
<reference evidence="1 3" key="1">
    <citation type="submission" date="2015-02" db="EMBL/GenBank/DDBJ databases">
        <authorList>
            <person name="Chooi Y.-H."/>
        </authorList>
    </citation>
    <scope>NUCLEOTIDE SEQUENCE [LARGE SCALE GENOMIC DNA]</scope>
    <source>
        <strain evidence="1">E3</strain>
    </source>
</reference>
<proteinExistence type="predicted"/>
<evidence type="ECO:0000313" key="4">
    <source>
        <dbReference type="Proteomes" id="UP000290189"/>
    </source>
</evidence>
<gene>
    <name evidence="1" type="ORF">PBRA_007346</name>
    <name evidence="2" type="ORF">PLBR_LOCUS5264</name>
</gene>
<keyword evidence="2" id="KW-0496">Mitochondrion</keyword>
<sequence>MIASNVAPRSHHLLVDDATSSSKLALEINAPAGPAADAPSGPAASALRLRRKTPMPGEHKDNKAKAMQYMRMLDVMDKRGGDDAAAPPTPSHPVLDNGQVLFVATSPSSHGHGQAIVRRPTIRLARDNPMLMELSQRRNTGMPQTSKVMAPMLKVPPIPDSRSASIADDPLTIALPASQCIVTGCTNPSANHDLCTLHYQRALRIHNQINPLPRS</sequence>
<organism evidence="1 3">
    <name type="scientific">Plasmodiophora brassicae</name>
    <name type="common">Clubroot disease agent</name>
    <dbReference type="NCBI Taxonomy" id="37360"/>
    <lineage>
        <taxon>Eukaryota</taxon>
        <taxon>Sar</taxon>
        <taxon>Rhizaria</taxon>
        <taxon>Endomyxa</taxon>
        <taxon>Phytomyxea</taxon>
        <taxon>Plasmodiophorida</taxon>
        <taxon>Plasmodiophoridae</taxon>
        <taxon>Plasmodiophora</taxon>
    </lineage>
</organism>
<protein>
    <submittedName>
        <fullName evidence="1">Uncharacterized protein</fullName>
    </submittedName>
</protein>
<reference evidence="2 4" key="2">
    <citation type="submission" date="2018-03" db="EMBL/GenBank/DDBJ databases">
        <authorList>
            <person name="Fogelqvist J."/>
        </authorList>
    </citation>
    <scope>NUCLEOTIDE SEQUENCE [LARGE SCALE GENOMIC DNA]</scope>
</reference>
<accession>A0A0G4IWD7</accession>
<keyword evidence="3" id="KW-1185">Reference proteome</keyword>
<dbReference type="EMBL" id="CDSF01000092">
    <property type="protein sequence ID" value="CEO99613.1"/>
    <property type="molecule type" value="Genomic_DNA"/>
</dbReference>